<proteinExistence type="predicted"/>
<comment type="caution">
    <text evidence="5">The sequence shown here is derived from an EMBL/GenBank/DDBJ whole genome shotgun (WGS) entry which is preliminary data.</text>
</comment>
<dbReference type="OrthoDB" id="203674at2759"/>
<evidence type="ECO:0000256" key="1">
    <source>
        <dbReference type="ARBA" id="ARBA00022737"/>
    </source>
</evidence>
<evidence type="ECO:0000256" key="3">
    <source>
        <dbReference type="SAM" id="SignalP"/>
    </source>
</evidence>
<evidence type="ECO:0000259" key="4">
    <source>
        <dbReference type="Pfam" id="PF17830"/>
    </source>
</evidence>
<feature type="compositionally biased region" description="Polar residues" evidence="2">
    <location>
        <begin position="35"/>
        <end position="44"/>
    </location>
</feature>
<evidence type="ECO:0000313" key="6">
    <source>
        <dbReference type="Proteomes" id="UP000693970"/>
    </source>
</evidence>
<dbReference type="InterPro" id="IPR041243">
    <property type="entry name" value="STI1/HOP_DP"/>
</dbReference>
<dbReference type="Pfam" id="PF17830">
    <property type="entry name" value="STI1-HOP_DP"/>
    <property type="match status" value="1"/>
</dbReference>
<evidence type="ECO:0000256" key="2">
    <source>
        <dbReference type="SAM" id="MobiDB-lite"/>
    </source>
</evidence>
<feature type="compositionally biased region" description="Acidic residues" evidence="2">
    <location>
        <begin position="54"/>
        <end position="63"/>
    </location>
</feature>
<feature type="domain" description="STI1/HOP DP" evidence="4">
    <location>
        <begin position="150"/>
        <end position="203"/>
    </location>
</feature>
<keyword evidence="3" id="KW-0732">Signal</keyword>
<dbReference type="EMBL" id="JAGRRH010000013">
    <property type="protein sequence ID" value="KAG7360000.1"/>
    <property type="molecule type" value="Genomic_DNA"/>
</dbReference>
<dbReference type="AlphaFoldDB" id="A0A9K3LDV8"/>
<evidence type="ECO:0000313" key="5">
    <source>
        <dbReference type="EMBL" id="KAG7360000.1"/>
    </source>
</evidence>
<keyword evidence="1" id="KW-0677">Repeat</keyword>
<feature type="region of interest" description="Disordered" evidence="2">
    <location>
        <begin position="35"/>
        <end position="64"/>
    </location>
</feature>
<organism evidence="5 6">
    <name type="scientific">Nitzschia inconspicua</name>
    <dbReference type="NCBI Taxonomy" id="303405"/>
    <lineage>
        <taxon>Eukaryota</taxon>
        <taxon>Sar</taxon>
        <taxon>Stramenopiles</taxon>
        <taxon>Ochrophyta</taxon>
        <taxon>Bacillariophyta</taxon>
        <taxon>Bacillariophyceae</taxon>
        <taxon>Bacillariophycidae</taxon>
        <taxon>Bacillariales</taxon>
        <taxon>Bacillariaceae</taxon>
        <taxon>Nitzschia</taxon>
    </lineage>
</organism>
<dbReference type="Proteomes" id="UP000693970">
    <property type="component" value="Unassembled WGS sequence"/>
</dbReference>
<accession>A0A9K3LDV8</accession>
<feature type="signal peptide" evidence="3">
    <location>
        <begin position="1"/>
        <end position="19"/>
    </location>
</feature>
<sequence>MRVQSFLSLLLLLPIACRAFLSQLSSRCQSSVTQTTSHHLSSSDDFGAASNLNEGEEEEDDVEPGQMRVLEIKSELDMRGISYADCFDKESLAERLVEARATGRANPEIIDKFNKAKLEQTFREEKLEIKDEDLQRMTANDGTLPGGLSPETFQKMVGNPELMALLQSTKMQEAMKVIMTGGPQDLEEAMKADPELRETLSKLNEVMGQLGPLESNS</sequence>
<protein>
    <recommendedName>
        <fullName evidence="4">STI1/HOP DP domain-containing protein</fullName>
    </recommendedName>
</protein>
<gene>
    <name evidence="5" type="ORF">IV203_035098</name>
</gene>
<reference evidence="5" key="2">
    <citation type="submission" date="2021-04" db="EMBL/GenBank/DDBJ databases">
        <authorList>
            <person name="Podell S."/>
        </authorList>
    </citation>
    <scope>NUCLEOTIDE SEQUENCE</scope>
    <source>
        <strain evidence="5">Hildebrandi</strain>
    </source>
</reference>
<feature type="chain" id="PRO_5039935665" description="STI1/HOP DP domain-containing protein" evidence="3">
    <location>
        <begin position="20"/>
        <end position="217"/>
    </location>
</feature>
<name>A0A9K3LDV8_9STRA</name>
<keyword evidence="6" id="KW-1185">Reference proteome</keyword>
<reference evidence="5" key="1">
    <citation type="journal article" date="2021" name="Sci. Rep.">
        <title>Diploid genomic architecture of Nitzschia inconspicua, an elite biomass production diatom.</title>
        <authorList>
            <person name="Oliver A."/>
            <person name="Podell S."/>
            <person name="Pinowska A."/>
            <person name="Traller J.C."/>
            <person name="Smith S.R."/>
            <person name="McClure R."/>
            <person name="Beliaev A."/>
            <person name="Bohutskyi P."/>
            <person name="Hill E.A."/>
            <person name="Rabines A."/>
            <person name="Zheng H."/>
            <person name="Allen L.Z."/>
            <person name="Kuo A."/>
            <person name="Grigoriev I.V."/>
            <person name="Allen A.E."/>
            <person name="Hazlebeck D."/>
            <person name="Allen E.E."/>
        </authorList>
    </citation>
    <scope>NUCLEOTIDE SEQUENCE</scope>
    <source>
        <strain evidence="5">Hildebrandi</strain>
    </source>
</reference>